<keyword evidence="8" id="KW-1185">Reference proteome</keyword>
<dbReference type="GO" id="GO:0006018">
    <property type="term" value="P:2-deoxyribose 1-phosphate catabolic process"/>
    <property type="evidence" value="ECO:0007669"/>
    <property type="project" value="UniProtKB-UniRule"/>
</dbReference>
<comment type="pathway">
    <text evidence="6">Carbohydrate degradation; 2-deoxy-D-ribose 1-phosphate degradation; D-glyceraldehyde 3-phosphate and acetaldehyde from 2-deoxy-alpha-D-ribose 1-phosphate: step 2/2.</text>
</comment>
<dbReference type="PATRIC" id="fig|1230454.4.peg.1807"/>
<dbReference type="InterPro" id="IPR002915">
    <property type="entry name" value="DeoC/FbaB/LacD_aldolase"/>
</dbReference>
<dbReference type="GO" id="GO:0004139">
    <property type="term" value="F:deoxyribose-phosphate aldolase activity"/>
    <property type="evidence" value="ECO:0007669"/>
    <property type="project" value="UniProtKB-UniRule"/>
</dbReference>
<dbReference type="AlphaFoldDB" id="M0PGD1"/>
<dbReference type="PIRSF" id="PIRSF001357">
    <property type="entry name" value="DeoC"/>
    <property type="match status" value="1"/>
</dbReference>
<evidence type="ECO:0000256" key="6">
    <source>
        <dbReference type="HAMAP-Rule" id="MF_00114"/>
    </source>
</evidence>
<comment type="similarity">
    <text evidence="1 6">Belongs to the DeoC/FbaB aldolase family. DeoC type 1 subfamily.</text>
</comment>
<dbReference type="PANTHER" id="PTHR10889:SF1">
    <property type="entry name" value="DEOXYRIBOSE-PHOSPHATE ALDOLASE"/>
    <property type="match status" value="1"/>
</dbReference>
<feature type="active site" description="Proton donor/acceptor" evidence="6">
    <location>
        <position position="188"/>
    </location>
</feature>
<dbReference type="Gene3D" id="3.20.20.70">
    <property type="entry name" value="Aldolase class I"/>
    <property type="match status" value="1"/>
</dbReference>
<keyword evidence="2 6" id="KW-0963">Cytoplasm</keyword>
<feature type="active site" description="Proton donor/acceptor" evidence="6">
    <location>
        <position position="98"/>
    </location>
</feature>
<comment type="caution">
    <text evidence="7">The sequence shown here is derived from an EMBL/GenBank/DDBJ whole genome shotgun (WGS) entry which is preliminary data.</text>
</comment>
<dbReference type="SMART" id="SM01133">
    <property type="entry name" value="DeoC"/>
    <property type="match status" value="1"/>
</dbReference>
<dbReference type="GO" id="GO:0005737">
    <property type="term" value="C:cytoplasm"/>
    <property type="evidence" value="ECO:0007669"/>
    <property type="project" value="UniProtKB-SubCell"/>
</dbReference>
<name>M0PGD1_9EURY</name>
<evidence type="ECO:0000256" key="3">
    <source>
        <dbReference type="ARBA" id="ARBA00023239"/>
    </source>
</evidence>
<dbReference type="STRING" id="1230454.C461_08934"/>
<dbReference type="EC" id="4.1.2.4" evidence="6"/>
<dbReference type="OrthoDB" id="31145at2157"/>
<keyword evidence="3 6" id="KW-0456">Lyase</keyword>
<dbReference type="RefSeq" id="WP_008000477.1">
    <property type="nucleotide sequence ID" value="NZ_AOJI01000022.1"/>
</dbReference>
<dbReference type="InterPro" id="IPR013785">
    <property type="entry name" value="Aldolase_TIM"/>
</dbReference>
<dbReference type="SUPFAM" id="SSF51569">
    <property type="entry name" value="Aldolase"/>
    <property type="match status" value="1"/>
</dbReference>
<evidence type="ECO:0000256" key="2">
    <source>
        <dbReference type="ARBA" id="ARBA00022490"/>
    </source>
</evidence>
<feature type="active site" description="Schiff-base intermediate with acetaldehyde" evidence="6">
    <location>
        <position position="160"/>
    </location>
</feature>
<dbReference type="InterPro" id="IPR011343">
    <property type="entry name" value="DeoC"/>
</dbReference>
<dbReference type="HAMAP" id="MF_00114">
    <property type="entry name" value="DeoC_type1"/>
    <property type="match status" value="1"/>
</dbReference>
<proteinExistence type="inferred from homology"/>
<gene>
    <name evidence="6" type="primary">deoC</name>
    <name evidence="7" type="ORF">C461_08934</name>
</gene>
<dbReference type="Pfam" id="PF01791">
    <property type="entry name" value="DeoC"/>
    <property type="match status" value="1"/>
</dbReference>
<dbReference type="GO" id="GO:0016052">
    <property type="term" value="P:carbohydrate catabolic process"/>
    <property type="evidence" value="ECO:0007669"/>
    <property type="project" value="TreeGrafter"/>
</dbReference>
<keyword evidence="4 6" id="KW-0704">Schiff base</keyword>
<accession>M0PGD1</accession>
<dbReference type="GO" id="GO:0009264">
    <property type="term" value="P:deoxyribonucleotide catabolic process"/>
    <property type="evidence" value="ECO:0007669"/>
    <property type="project" value="UniProtKB-UniRule"/>
</dbReference>
<organism evidence="7 8">
    <name type="scientific">Halorubrum aidingense JCM 13560</name>
    <dbReference type="NCBI Taxonomy" id="1230454"/>
    <lineage>
        <taxon>Archaea</taxon>
        <taxon>Methanobacteriati</taxon>
        <taxon>Methanobacteriota</taxon>
        <taxon>Stenosarchaea group</taxon>
        <taxon>Halobacteria</taxon>
        <taxon>Halobacteriales</taxon>
        <taxon>Haloferacaceae</taxon>
        <taxon>Halorubrum</taxon>
    </lineage>
</organism>
<reference evidence="7 8" key="1">
    <citation type="journal article" date="2014" name="PLoS Genet.">
        <title>Phylogenetically driven sequencing of extremely halophilic archaea reveals strategies for static and dynamic osmo-response.</title>
        <authorList>
            <person name="Becker E.A."/>
            <person name="Seitzer P.M."/>
            <person name="Tritt A."/>
            <person name="Larsen D."/>
            <person name="Krusor M."/>
            <person name="Yao A.I."/>
            <person name="Wu D."/>
            <person name="Madern D."/>
            <person name="Eisen J.A."/>
            <person name="Darling A.E."/>
            <person name="Facciotti M.T."/>
        </authorList>
    </citation>
    <scope>NUCLEOTIDE SEQUENCE [LARGE SCALE GENOMIC DNA]</scope>
    <source>
        <strain evidence="7 8">JCM 13560</strain>
    </source>
</reference>
<evidence type="ECO:0000256" key="5">
    <source>
        <dbReference type="ARBA" id="ARBA00048791"/>
    </source>
</evidence>
<dbReference type="InterPro" id="IPR028581">
    <property type="entry name" value="DeoC_typeI"/>
</dbReference>
<evidence type="ECO:0000256" key="4">
    <source>
        <dbReference type="ARBA" id="ARBA00023270"/>
    </source>
</evidence>
<dbReference type="EMBL" id="AOJI01000022">
    <property type="protein sequence ID" value="EMA67840.1"/>
    <property type="molecule type" value="Genomic_DNA"/>
</dbReference>
<evidence type="ECO:0000313" key="7">
    <source>
        <dbReference type="EMBL" id="EMA67840.1"/>
    </source>
</evidence>
<dbReference type="NCBIfam" id="TIGR00126">
    <property type="entry name" value="deoC"/>
    <property type="match status" value="1"/>
</dbReference>
<dbReference type="UniPathway" id="UPA00002">
    <property type="reaction ID" value="UER00468"/>
</dbReference>
<comment type="subcellular location">
    <subcellularLocation>
        <location evidence="6">Cytoplasm</location>
    </subcellularLocation>
</comment>
<evidence type="ECO:0000256" key="1">
    <source>
        <dbReference type="ARBA" id="ARBA00010936"/>
    </source>
</evidence>
<sequence>MSLEETLRADPGRIASIIDHTNVDPTATEAEIRTLCEEVLEYGFCSAVVVPYHAPLVSELLDGEANVVAVIGFPYGIQNSNAKRSEVEALLEHVDEFDMVMNRTAFANGDDDLVVDDVSAVKDAVGEKTLKCIIESPTLTPPEIRRAAELVEAGGADFVKTAVGYDGPTDAGEITAIRDAIGSATEIKASGGISSFDEALEMVAAGATRIGASSGVAICETTR</sequence>
<dbReference type="PANTHER" id="PTHR10889">
    <property type="entry name" value="DEOXYRIBOSE-PHOSPHATE ALDOLASE"/>
    <property type="match status" value="1"/>
</dbReference>
<dbReference type="Proteomes" id="UP000011575">
    <property type="component" value="Unassembled WGS sequence"/>
</dbReference>
<evidence type="ECO:0000313" key="8">
    <source>
        <dbReference type="Proteomes" id="UP000011575"/>
    </source>
</evidence>
<protein>
    <recommendedName>
        <fullName evidence="6">Deoxyribose-phosphate aldolase</fullName>
        <shortName evidence="6">DERA</shortName>
        <ecNumber evidence="6">4.1.2.4</ecNumber>
    </recommendedName>
    <alternativeName>
        <fullName evidence="6">2-deoxy-D-ribose 5-phosphate aldolase</fullName>
    </alternativeName>
    <alternativeName>
        <fullName evidence="6">Phosphodeoxyriboaldolase</fullName>
        <shortName evidence="6">Deoxyriboaldolase</shortName>
    </alternativeName>
</protein>
<comment type="catalytic activity">
    <reaction evidence="5 6">
        <text>2-deoxy-D-ribose 5-phosphate = D-glyceraldehyde 3-phosphate + acetaldehyde</text>
        <dbReference type="Rhea" id="RHEA:12821"/>
        <dbReference type="ChEBI" id="CHEBI:15343"/>
        <dbReference type="ChEBI" id="CHEBI:59776"/>
        <dbReference type="ChEBI" id="CHEBI:62877"/>
        <dbReference type="EC" id="4.1.2.4"/>
    </reaction>
</comment>
<comment type="function">
    <text evidence="6">Catalyzes a reversible aldol reaction between acetaldehyde and D-glyceraldehyde 3-phosphate to generate 2-deoxy-D-ribose 5-phosphate.</text>
</comment>